<evidence type="ECO:0000256" key="7">
    <source>
        <dbReference type="SAM" id="MobiDB-lite"/>
    </source>
</evidence>
<accession>A0A7R8X7X1</accession>
<name>A0A7R8X7X1_9CRUS</name>
<dbReference type="Gene3D" id="2.60.40.820">
    <property type="entry name" value="Transcription factor, T-box"/>
    <property type="match status" value="1"/>
</dbReference>
<dbReference type="PANTHER" id="PTHR11267:SF195">
    <property type="entry name" value="OPTOMOTOR-BLIND-RELATED-GENE-1, ISOFORM A"/>
    <property type="match status" value="1"/>
</dbReference>
<dbReference type="PRINTS" id="PR00937">
    <property type="entry name" value="TBOX"/>
</dbReference>
<dbReference type="GO" id="GO:0045893">
    <property type="term" value="P:positive regulation of DNA-templated transcription"/>
    <property type="evidence" value="ECO:0007669"/>
    <property type="project" value="InterPro"/>
</dbReference>
<feature type="domain" description="T-box" evidence="8">
    <location>
        <begin position="1"/>
        <end position="109"/>
    </location>
</feature>
<evidence type="ECO:0000256" key="5">
    <source>
        <dbReference type="ARBA" id="ARBA00023242"/>
    </source>
</evidence>
<dbReference type="InterPro" id="IPR036960">
    <property type="entry name" value="T-box_sf"/>
</dbReference>
<feature type="compositionally biased region" description="Basic and acidic residues" evidence="7">
    <location>
        <begin position="168"/>
        <end position="185"/>
    </location>
</feature>
<dbReference type="Pfam" id="PF00907">
    <property type="entry name" value="T-box"/>
    <property type="match status" value="1"/>
</dbReference>
<dbReference type="InterPro" id="IPR046360">
    <property type="entry name" value="T-box_DNA-bd"/>
</dbReference>
<dbReference type="EMBL" id="LR900374">
    <property type="protein sequence ID" value="CAD7245458.1"/>
    <property type="molecule type" value="Genomic_DNA"/>
</dbReference>
<dbReference type="PROSITE" id="PS50252">
    <property type="entry name" value="TBOX_3"/>
    <property type="match status" value="1"/>
</dbReference>
<comment type="subcellular location">
    <subcellularLocation>
        <location evidence="1 6">Nucleus</location>
    </subcellularLocation>
</comment>
<evidence type="ECO:0000313" key="9">
    <source>
        <dbReference type="EMBL" id="CAD7245458.1"/>
    </source>
</evidence>
<sequence>MHCRRMFPTFQVRLFGMDPLAEYILMMDFVPVDDKRYRYAFHSSSWVVAGKADPISPPRIHVHPESPARGGQWMKQPVAFDKLKLTNNQLDDNGHSTFILRRAREARPRPSSPTFAIRLCILDCTHRRSTHLGRDVPDCSDRTEPERPPPPFVRFSPLRTAVPTWEPEPSRTSEIDRVRPEREARQKQVRVKGIRGGCRTNEEAGKRSRRCIGERPRRIRIESAIRLRAGWIDLRPASWCHERPHRVDDRKVAPAIEASDPIPSCGIRTSIVTASLPTV</sequence>
<keyword evidence="10" id="KW-1185">Reference proteome</keyword>
<dbReference type="GO" id="GO:0001708">
    <property type="term" value="P:cell fate specification"/>
    <property type="evidence" value="ECO:0007669"/>
    <property type="project" value="TreeGrafter"/>
</dbReference>
<comment type="caution">
    <text evidence="6">Lacks conserved residue(s) required for the propagation of feature annotation.</text>
</comment>
<keyword evidence="3 6" id="KW-0238">DNA-binding</keyword>
<dbReference type="PANTHER" id="PTHR11267">
    <property type="entry name" value="T-BOX PROTEIN-RELATED"/>
    <property type="match status" value="1"/>
</dbReference>
<protein>
    <recommendedName>
        <fullName evidence="8">T-box domain-containing protein</fullName>
    </recommendedName>
</protein>
<dbReference type="GO" id="GO:0000978">
    <property type="term" value="F:RNA polymerase II cis-regulatory region sequence-specific DNA binding"/>
    <property type="evidence" value="ECO:0007669"/>
    <property type="project" value="InterPro"/>
</dbReference>
<dbReference type="AlphaFoldDB" id="A0A7R8X7X1"/>
<keyword evidence="5 6" id="KW-0539">Nucleus</keyword>
<dbReference type="OrthoDB" id="7442607at2759"/>
<dbReference type="Proteomes" id="UP000677054">
    <property type="component" value="Unassembled WGS sequence"/>
</dbReference>
<reference evidence="9" key="1">
    <citation type="submission" date="2020-11" db="EMBL/GenBank/DDBJ databases">
        <authorList>
            <person name="Tran Van P."/>
        </authorList>
    </citation>
    <scope>NUCLEOTIDE SEQUENCE</scope>
</reference>
<evidence type="ECO:0000256" key="4">
    <source>
        <dbReference type="ARBA" id="ARBA00023163"/>
    </source>
</evidence>
<dbReference type="GO" id="GO:0005634">
    <property type="term" value="C:nucleus"/>
    <property type="evidence" value="ECO:0007669"/>
    <property type="project" value="UniProtKB-SubCell"/>
</dbReference>
<dbReference type="InterPro" id="IPR008967">
    <property type="entry name" value="p53-like_TF_DNA-bd_sf"/>
</dbReference>
<dbReference type="SMART" id="SM00425">
    <property type="entry name" value="TBOX"/>
    <property type="match status" value="1"/>
</dbReference>
<dbReference type="GO" id="GO:0000981">
    <property type="term" value="F:DNA-binding transcription factor activity, RNA polymerase II-specific"/>
    <property type="evidence" value="ECO:0007669"/>
    <property type="project" value="TreeGrafter"/>
</dbReference>
<dbReference type="EMBL" id="CAJPEV010000857">
    <property type="protein sequence ID" value="CAG0889132.1"/>
    <property type="molecule type" value="Genomic_DNA"/>
</dbReference>
<keyword evidence="2" id="KW-0805">Transcription regulation</keyword>
<organism evidence="9">
    <name type="scientific">Darwinula stevensoni</name>
    <dbReference type="NCBI Taxonomy" id="69355"/>
    <lineage>
        <taxon>Eukaryota</taxon>
        <taxon>Metazoa</taxon>
        <taxon>Ecdysozoa</taxon>
        <taxon>Arthropoda</taxon>
        <taxon>Crustacea</taxon>
        <taxon>Oligostraca</taxon>
        <taxon>Ostracoda</taxon>
        <taxon>Podocopa</taxon>
        <taxon>Podocopida</taxon>
        <taxon>Darwinulocopina</taxon>
        <taxon>Darwinuloidea</taxon>
        <taxon>Darwinulidae</taxon>
        <taxon>Darwinula</taxon>
    </lineage>
</organism>
<gene>
    <name evidence="9" type="ORF">DSTB1V02_LOCUS5331</name>
</gene>
<evidence type="ECO:0000256" key="1">
    <source>
        <dbReference type="ARBA" id="ARBA00004123"/>
    </source>
</evidence>
<evidence type="ECO:0000256" key="2">
    <source>
        <dbReference type="ARBA" id="ARBA00023015"/>
    </source>
</evidence>
<dbReference type="InterPro" id="IPR018186">
    <property type="entry name" value="TF_T-box_CS"/>
</dbReference>
<keyword evidence="4" id="KW-0804">Transcription</keyword>
<feature type="region of interest" description="Disordered" evidence="7">
    <location>
        <begin position="135"/>
        <end position="185"/>
    </location>
</feature>
<proteinExistence type="predicted"/>
<dbReference type="InterPro" id="IPR001699">
    <property type="entry name" value="TF_T-box"/>
</dbReference>
<dbReference type="SUPFAM" id="SSF49417">
    <property type="entry name" value="p53-like transcription factors"/>
    <property type="match status" value="1"/>
</dbReference>
<evidence type="ECO:0000256" key="3">
    <source>
        <dbReference type="ARBA" id="ARBA00023125"/>
    </source>
</evidence>
<evidence type="ECO:0000256" key="6">
    <source>
        <dbReference type="PROSITE-ProRule" id="PRU00201"/>
    </source>
</evidence>
<feature type="compositionally biased region" description="Basic and acidic residues" evidence="7">
    <location>
        <begin position="135"/>
        <end position="147"/>
    </location>
</feature>
<evidence type="ECO:0000313" key="10">
    <source>
        <dbReference type="Proteomes" id="UP000677054"/>
    </source>
</evidence>
<dbReference type="PROSITE" id="PS01264">
    <property type="entry name" value="TBOX_2"/>
    <property type="match status" value="1"/>
</dbReference>
<dbReference type="GO" id="GO:0000785">
    <property type="term" value="C:chromatin"/>
    <property type="evidence" value="ECO:0007669"/>
    <property type="project" value="TreeGrafter"/>
</dbReference>
<evidence type="ECO:0000259" key="8">
    <source>
        <dbReference type="PROSITE" id="PS50252"/>
    </source>
</evidence>